<feature type="compositionally biased region" description="Acidic residues" evidence="1">
    <location>
        <begin position="728"/>
        <end position="816"/>
    </location>
</feature>
<feature type="compositionally biased region" description="Basic and acidic residues" evidence="1">
    <location>
        <begin position="406"/>
        <end position="426"/>
    </location>
</feature>
<dbReference type="InterPro" id="IPR037379">
    <property type="entry name" value="WDR74/Nsa1"/>
</dbReference>
<name>K6USE8_PLACD</name>
<dbReference type="PANTHER" id="PTHR16038:SF4">
    <property type="entry name" value="WD REPEAT-CONTAINING PROTEIN 74"/>
    <property type="match status" value="1"/>
</dbReference>
<dbReference type="VEuPathDB" id="PlasmoDB:PCYB_032910"/>
<proteinExistence type="predicted"/>
<keyword evidence="3" id="KW-1185">Reference proteome</keyword>
<dbReference type="AlphaFoldDB" id="K6USE8"/>
<evidence type="ECO:0000256" key="1">
    <source>
        <dbReference type="SAM" id="MobiDB-lite"/>
    </source>
</evidence>
<dbReference type="GO" id="GO:0042273">
    <property type="term" value="P:ribosomal large subunit biogenesis"/>
    <property type="evidence" value="ECO:0007669"/>
    <property type="project" value="InterPro"/>
</dbReference>
<feature type="region of interest" description="Disordered" evidence="1">
    <location>
        <begin position="464"/>
        <end position="499"/>
    </location>
</feature>
<dbReference type="RefSeq" id="XP_004221011.1">
    <property type="nucleotide sequence ID" value="XM_004220963.1"/>
</dbReference>
<dbReference type="Gene3D" id="2.130.10.10">
    <property type="entry name" value="YVTN repeat-like/Quinoprotein amine dehydrogenase"/>
    <property type="match status" value="2"/>
</dbReference>
<feature type="region of interest" description="Disordered" evidence="1">
    <location>
        <begin position="672"/>
        <end position="816"/>
    </location>
</feature>
<dbReference type="InterPro" id="IPR015943">
    <property type="entry name" value="WD40/YVTN_repeat-like_dom_sf"/>
</dbReference>
<dbReference type="SUPFAM" id="SSF50978">
    <property type="entry name" value="WD40 repeat-like"/>
    <property type="match status" value="1"/>
</dbReference>
<protein>
    <submittedName>
        <fullName evidence="2">Uncharacterized protein</fullName>
    </submittedName>
</protein>
<dbReference type="Proteomes" id="UP000006319">
    <property type="component" value="Chromosome 3"/>
</dbReference>
<dbReference type="InterPro" id="IPR036322">
    <property type="entry name" value="WD40_repeat_dom_sf"/>
</dbReference>
<dbReference type="PhylomeDB" id="K6USE8"/>
<accession>K6USE8</accession>
<dbReference type="OMA" id="NDLPVMW"/>
<dbReference type="OrthoDB" id="18388at2759"/>
<dbReference type="GO" id="GO:0030687">
    <property type="term" value="C:preribosome, large subunit precursor"/>
    <property type="evidence" value="ECO:0007669"/>
    <property type="project" value="TreeGrafter"/>
</dbReference>
<dbReference type="EMBL" id="DF157095">
    <property type="protein sequence ID" value="GAB64880.1"/>
    <property type="molecule type" value="Genomic_DNA"/>
</dbReference>
<feature type="region of interest" description="Disordered" evidence="1">
    <location>
        <begin position="385"/>
        <end position="442"/>
    </location>
</feature>
<gene>
    <name evidence="2" type="ORF">PCYB_032910</name>
</gene>
<dbReference type="GO" id="GO:0005730">
    <property type="term" value="C:nucleolus"/>
    <property type="evidence" value="ECO:0007669"/>
    <property type="project" value="InterPro"/>
</dbReference>
<sequence length="816" mass="94404">MQVITSDKIGLLKYVQCRPKSSISEQTLQPDLRRTINHVTWSGGYGGYEESQITLCRKNGLIESFDFPCDEPNPNISNTCLLSFLSCNNCIYTRMLNHHHSVIYKDLLDKEKERYTNYAEYMPLYTSENVKNGVYENYLQNDRLLLTVSNGGHVHVLNWDCDNERNKYHLSKEDEVKHEKDATKKMQLYFKNYKDEVLQCIEFKQIEEKNSHNNVIIKKNEYANVRLEDICTDYHFDNMLSESAICQSYILSNPIDAACVNEVLTNRLAIGGYRNSLKVFDLFTGSYIWKAKNIGTTLLNLNCESLIKSVSFLDDINVNILSAATYDHKIVLYDMRCQAKPVYVYDHYKRGNISQNKFSCFDHNYSESDLVFTCISSSSHVGCEEKVSKGEPQTQEGEMEGTNEQGKTRNGEADHKTEEHKTDKERRSRKLAPQPHCAEEELHAKFNVHQVKANNLKMYEKLQQQKRGEDETTIVNPNGETQEKRDASPSPPKNPSESQCNNYFIKKLASKDSQIIFVSDNYGNVYKFEVITGNKLLQYIYIKKCAQEKVTCEEEKKGDPSFLLKNKQSLYEFYKEYQSNNKTHMRNDLPVMWAKDNFDQFLILFLNKFKIHNGAVSSLSLHRGGIFLCSVSYDRFLSIFNLEMKKVVKRVHVGHILTSCLFRSLPIKESEHELKNGCGPKASKRRKLLHGSGESEDEPSSECESWHDSSNESNEGVSKREKRRQGEDDNEEEEGDEDEEEGDEEEEEGDEEEEEGDEEEEEDDNDDDEDDEDEEEDDNDEEEDDNNEDDNDEDDEEDQDDDNNDNDYDNGDDDGE</sequence>
<dbReference type="KEGG" id="pcy:PCYB_032910"/>
<evidence type="ECO:0000313" key="3">
    <source>
        <dbReference type="Proteomes" id="UP000006319"/>
    </source>
</evidence>
<dbReference type="GeneID" id="14691405"/>
<evidence type="ECO:0000313" key="2">
    <source>
        <dbReference type="EMBL" id="GAB64880.1"/>
    </source>
</evidence>
<organism evidence="2 3">
    <name type="scientific">Plasmodium cynomolgi (strain B)</name>
    <dbReference type="NCBI Taxonomy" id="1120755"/>
    <lineage>
        <taxon>Eukaryota</taxon>
        <taxon>Sar</taxon>
        <taxon>Alveolata</taxon>
        <taxon>Apicomplexa</taxon>
        <taxon>Aconoidasida</taxon>
        <taxon>Haemosporida</taxon>
        <taxon>Plasmodiidae</taxon>
        <taxon>Plasmodium</taxon>
        <taxon>Plasmodium (Plasmodium)</taxon>
    </lineage>
</organism>
<reference evidence="2 3" key="1">
    <citation type="journal article" date="2012" name="Nat. Genet.">
        <title>Plasmodium cynomolgi genome sequences provide insight into Plasmodium vivax and the monkey malaria clade.</title>
        <authorList>
            <person name="Tachibana S."/>
            <person name="Sullivan S.A."/>
            <person name="Kawai S."/>
            <person name="Nakamura S."/>
            <person name="Kim H.R."/>
            <person name="Goto N."/>
            <person name="Arisue N."/>
            <person name="Palacpac N.M.Q."/>
            <person name="Honma H."/>
            <person name="Yagi M."/>
            <person name="Tougan T."/>
            <person name="Katakai Y."/>
            <person name="Kaneko O."/>
            <person name="Mita T."/>
            <person name="Kita K."/>
            <person name="Yasutomi Y."/>
            <person name="Sutton P.L."/>
            <person name="Shakhbatyan R."/>
            <person name="Horii T."/>
            <person name="Yasunaga T."/>
            <person name="Barnwell J.W."/>
            <person name="Escalante A.A."/>
            <person name="Carlton J.M."/>
            <person name="Tanabe K."/>
        </authorList>
    </citation>
    <scope>NUCLEOTIDE SEQUENCE [LARGE SCALE GENOMIC DNA]</scope>
    <source>
        <strain evidence="2 3">B</strain>
    </source>
</reference>
<dbReference type="eggNOG" id="ENOG502QYQ3">
    <property type="taxonomic scope" value="Eukaryota"/>
</dbReference>
<dbReference type="PANTHER" id="PTHR16038">
    <property type="entry name" value="NOP SEVEN ASSOCIATED PROTEIN 1"/>
    <property type="match status" value="1"/>
</dbReference>